<feature type="region of interest" description="Disordered" evidence="1">
    <location>
        <begin position="266"/>
        <end position="311"/>
    </location>
</feature>
<dbReference type="Proteomes" id="UP000243799">
    <property type="component" value="Unassembled WGS sequence"/>
</dbReference>
<sequence>MLIAVCSVKGSPGVTTLTVALAAQWPQAESTRRLIAEVDPAGGDLAMRFGLSTTPGLVSLAAAARRTGGPGVVWEHTQALPGGARVLVAPPGGGHARAALSTLTATPDGPSLLHAVADGVGVVVLADCGRVDPGSPAEAIARRADALVLVSGTQGDDLAHTAARLGELAGWTPRPGLLLTGEGYPTVDVERELGVPAIGRLPHDPAAAALISGHRTAPARRRGSGGLARQTAALARALATPTATPSVAAPPSAHAVGMVPGVPAQQVRHQPGGAVSTPLSHVPPLMPAPSQGNGLARNGHQPSTLGKEPLS</sequence>
<accession>A0A1I1CM38</accession>
<evidence type="ECO:0000313" key="3">
    <source>
        <dbReference type="Proteomes" id="UP000243799"/>
    </source>
</evidence>
<dbReference type="Gene3D" id="3.40.50.300">
    <property type="entry name" value="P-loop containing nucleotide triphosphate hydrolases"/>
    <property type="match status" value="1"/>
</dbReference>
<dbReference type="SUPFAM" id="SSF52540">
    <property type="entry name" value="P-loop containing nucleoside triphosphate hydrolases"/>
    <property type="match status" value="1"/>
</dbReference>
<dbReference type="InterPro" id="IPR027417">
    <property type="entry name" value="P-loop_NTPase"/>
</dbReference>
<evidence type="ECO:0000256" key="1">
    <source>
        <dbReference type="SAM" id="MobiDB-lite"/>
    </source>
</evidence>
<protein>
    <recommendedName>
        <fullName evidence="4">MinD-like ATPase involved in chromosome partitioning or flagellar assembly</fullName>
    </recommendedName>
</protein>
<dbReference type="EMBL" id="FOKG01000033">
    <property type="protein sequence ID" value="SFB63096.1"/>
    <property type="molecule type" value="Genomic_DNA"/>
</dbReference>
<dbReference type="STRING" id="490629.SAMN05216266_13320"/>
<reference evidence="3" key="1">
    <citation type="submission" date="2016-10" db="EMBL/GenBank/DDBJ databases">
        <authorList>
            <person name="Varghese N."/>
            <person name="Submissions S."/>
        </authorList>
    </citation>
    <scope>NUCLEOTIDE SEQUENCE [LARGE SCALE GENOMIC DNA]</scope>
    <source>
        <strain evidence="3">CGMCC 4.3568</strain>
    </source>
</reference>
<organism evidence="2 3">
    <name type="scientific">Amycolatopsis marina</name>
    <dbReference type="NCBI Taxonomy" id="490629"/>
    <lineage>
        <taxon>Bacteria</taxon>
        <taxon>Bacillati</taxon>
        <taxon>Actinomycetota</taxon>
        <taxon>Actinomycetes</taxon>
        <taxon>Pseudonocardiales</taxon>
        <taxon>Pseudonocardiaceae</taxon>
        <taxon>Amycolatopsis</taxon>
    </lineage>
</organism>
<name>A0A1I1CM38_9PSEU</name>
<dbReference type="AlphaFoldDB" id="A0A1I1CM38"/>
<evidence type="ECO:0000313" key="2">
    <source>
        <dbReference type="EMBL" id="SFB63096.1"/>
    </source>
</evidence>
<dbReference type="RefSeq" id="WP_091679347.1">
    <property type="nucleotide sequence ID" value="NZ_FOKG01000033.1"/>
</dbReference>
<evidence type="ECO:0008006" key="4">
    <source>
        <dbReference type="Google" id="ProtNLM"/>
    </source>
</evidence>
<proteinExistence type="predicted"/>
<keyword evidence="3" id="KW-1185">Reference proteome</keyword>
<dbReference type="OrthoDB" id="5243870at2"/>
<gene>
    <name evidence="2" type="ORF">SAMN05216266_13320</name>
</gene>